<sequence>MLPIEFWSLLTSIIVKDMTTELFEQPLQFIRHLNDLITNILPRSFSNAFRRPVGKCKSASPTIVNDHHIEKLIDSFRFDNFEVESQHSEKSPSDFLTPNEASPVLNEHNVPTRSQLQQWEQSFDKLLADTDGLSQFHHFLRSEYSEENIEFWLICELYKHLPQEDLGEESRRIYRLYLAPHSPHEVNLDSETRNQTIASITNPTNESFILAQQTIQGLMNKDSYQRFLRSSFYFELKQLVWHTYPENDEPTNSESNIQDTIISDNQTQYFISRDPITDNTSSPCSEEEHIKIVNCTELSFYAHNLKQHLYLPNLSLFGHRDLSAYNLRD</sequence>
<dbReference type="PRINTS" id="PR01301">
    <property type="entry name" value="RGSPROTEIN"/>
</dbReference>
<protein>
    <submittedName>
        <fullName evidence="4">RGS domain-containing protein</fullName>
    </submittedName>
</protein>
<dbReference type="Pfam" id="PF00615">
    <property type="entry name" value="RGS"/>
    <property type="match status" value="1"/>
</dbReference>
<evidence type="ECO:0000313" key="3">
    <source>
        <dbReference type="Proteomes" id="UP000279833"/>
    </source>
</evidence>
<keyword evidence="3" id="KW-1185">Reference proteome</keyword>
<dbReference type="SUPFAM" id="SSF48097">
    <property type="entry name" value="Regulator of G-protein signaling, RGS"/>
    <property type="match status" value="1"/>
</dbReference>
<dbReference type="STRING" id="6186.A0A183KPP6"/>
<organism evidence="4">
    <name type="scientific">Schistosoma curassoni</name>
    <dbReference type="NCBI Taxonomy" id="6186"/>
    <lineage>
        <taxon>Eukaryota</taxon>
        <taxon>Metazoa</taxon>
        <taxon>Spiralia</taxon>
        <taxon>Lophotrochozoa</taxon>
        <taxon>Platyhelminthes</taxon>
        <taxon>Trematoda</taxon>
        <taxon>Digenea</taxon>
        <taxon>Strigeidida</taxon>
        <taxon>Schistosomatoidea</taxon>
        <taxon>Schistosomatidae</taxon>
        <taxon>Schistosoma</taxon>
    </lineage>
</organism>
<dbReference type="InterPro" id="IPR036305">
    <property type="entry name" value="RGS_sf"/>
</dbReference>
<name>A0A183KPP6_9TREM</name>
<reference evidence="4" key="1">
    <citation type="submission" date="2016-06" db="UniProtKB">
        <authorList>
            <consortium name="WormBaseParasite"/>
        </authorList>
    </citation>
    <scope>IDENTIFICATION</scope>
</reference>
<gene>
    <name evidence="2" type="ORF">SCUD_LOCUS17028</name>
</gene>
<dbReference type="PANTHER" id="PTHR10845:SF259">
    <property type="entry name" value="RGS DOMAIN-CONTAINING PROTEIN-RELATED"/>
    <property type="match status" value="1"/>
</dbReference>
<dbReference type="PANTHER" id="PTHR10845">
    <property type="entry name" value="REGULATOR OF G PROTEIN SIGNALING"/>
    <property type="match status" value="1"/>
</dbReference>
<evidence type="ECO:0000313" key="2">
    <source>
        <dbReference type="EMBL" id="VDP62686.1"/>
    </source>
</evidence>
<dbReference type="SMART" id="SM00315">
    <property type="entry name" value="RGS"/>
    <property type="match status" value="1"/>
</dbReference>
<dbReference type="InterPro" id="IPR016137">
    <property type="entry name" value="RGS"/>
</dbReference>
<reference evidence="2 3" key="2">
    <citation type="submission" date="2018-11" db="EMBL/GenBank/DDBJ databases">
        <authorList>
            <consortium name="Pathogen Informatics"/>
        </authorList>
    </citation>
    <scope>NUCLEOTIDE SEQUENCE [LARGE SCALE GENOMIC DNA]</scope>
    <source>
        <strain evidence="2">Dakar</strain>
        <strain evidence="3">Dakar, Senegal</strain>
    </source>
</reference>
<proteinExistence type="predicted"/>
<accession>A0A183KPP6</accession>
<dbReference type="WBParaSite" id="SCUD_0001703101-mRNA-1">
    <property type="protein sequence ID" value="SCUD_0001703101-mRNA-1"/>
    <property type="gene ID" value="SCUD_0001703101"/>
</dbReference>
<dbReference type="PROSITE" id="PS50132">
    <property type="entry name" value="RGS"/>
    <property type="match status" value="1"/>
</dbReference>
<dbReference type="InterPro" id="IPR044926">
    <property type="entry name" value="RGS_subdomain_2"/>
</dbReference>
<evidence type="ECO:0000259" key="1">
    <source>
        <dbReference type="PROSITE" id="PS50132"/>
    </source>
</evidence>
<dbReference type="Gene3D" id="1.10.167.10">
    <property type="entry name" value="Regulator of G-protein Signalling 4, domain 2"/>
    <property type="match status" value="1"/>
</dbReference>
<dbReference type="Proteomes" id="UP000279833">
    <property type="component" value="Unassembled WGS sequence"/>
</dbReference>
<feature type="domain" description="RGS" evidence="1">
    <location>
        <begin position="122"/>
        <end position="237"/>
    </location>
</feature>
<evidence type="ECO:0000313" key="4">
    <source>
        <dbReference type="WBParaSite" id="SCUD_0001703101-mRNA-1"/>
    </source>
</evidence>
<dbReference type="EMBL" id="UZAK01039306">
    <property type="protein sequence ID" value="VDP62686.1"/>
    <property type="molecule type" value="Genomic_DNA"/>
</dbReference>
<dbReference type="AlphaFoldDB" id="A0A183KPP6"/>
<dbReference type="FunFam" id="1.10.167.10:FF:000001">
    <property type="entry name" value="Putative regulator of g-protein signaling 12"/>
    <property type="match status" value="1"/>
</dbReference>